<protein>
    <submittedName>
        <fullName evidence="1">Uncharacterized protein</fullName>
    </submittedName>
</protein>
<sequence>MYRQDNGETAPTMEIFNADNGDLWCSDNGDLWCSEDGDIWVWVVRNKHVLVEVLLLLLLSPRRGQLEGVRLWFFPDSTGSSIIIIQFMPWSTSGCSSSLVFPRSRLDEGRS</sequence>
<organism evidence="1 2">
    <name type="scientific">Camellia lanceoleosa</name>
    <dbReference type="NCBI Taxonomy" id="1840588"/>
    <lineage>
        <taxon>Eukaryota</taxon>
        <taxon>Viridiplantae</taxon>
        <taxon>Streptophyta</taxon>
        <taxon>Embryophyta</taxon>
        <taxon>Tracheophyta</taxon>
        <taxon>Spermatophyta</taxon>
        <taxon>Magnoliopsida</taxon>
        <taxon>eudicotyledons</taxon>
        <taxon>Gunneridae</taxon>
        <taxon>Pentapetalae</taxon>
        <taxon>asterids</taxon>
        <taxon>Ericales</taxon>
        <taxon>Theaceae</taxon>
        <taxon>Camellia</taxon>
    </lineage>
</organism>
<evidence type="ECO:0000313" key="1">
    <source>
        <dbReference type="EMBL" id="KAI8008242.1"/>
    </source>
</evidence>
<proteinExistence type="predicted"/>
<keyword evidence="2" id="KW-1185">Reference proteome</keyword>
<evidence type="ECO:0000313" key="2">
    <source>
        <dbReference type="Proteomes" id="UP001060215"/>
    </source>
</evidence>
<dbReference type="EMBL" id="CM045764">
    <property type="protein sequence ID" value="KAI8008242.1"/>
    <property type="molecule type" value="Genomic_DNA"/>
</dbReference>
<gene>
    <name evidence="1" type="ORF">LOK49_LG07G00763</name>
</gene>
<name>A0ACC0H620_9ERIC</name>
<dbReference type="Proteomes" id="UP001060215">
    <property type="component" value="Chromosome 7"/>
</dbReference>
<comment type="caution">
    <text evidence="1">The sequence shown here is derived from an EMBL/GenBank/DDBJ whole genome shotgun (WGS) entry which is preliminary data.</text>
</comment>
<accession>A0ACC0H620</accession>
<reference evidence="1 2" key="1">
    <citation type="journal article" date="2022" name="Plant J.">
        <title>Chromosome-level genome of Camellia lanceoleosa provides a valuable resource for understanding genome evolution and self-incompatibility.</title>
        <authorList>
            <person name="Gong W."/>
            <person name="Xiao S."/>
            <person name="Wang L."/>
            <person name="Liao Z."/>
            <person name="Chang Y."/>
            <person name="Mo W."/>
            <person name="Hu G."/>
            <person name="Li W."/>
            <person name="Zhao G."/>
            <person name="Zhu H."/>
            <person name="Hu X."/>
            <person name="Ji K."/>
            <person name="Xiang X."/>
            <person name="Song Q."/>
            <person name="Yuan D."/>
            <person name="Jin S."/>
            <person name="Zhang L."/>
        </authorList>
    </citation>
    <scope>NUCLEOTIDE SEQUENCE [LARGE SCALE GENOMIC DNA]</scope>
    <source>
        <strain evidence="1">SQ_2022a</strain>
    </source>
</reference>